<protein>
    <submittedName>
        <fullName evidence="1">Uncharacterized protein</fullName>
    </submittedName>
</protein>
<evidence type="ECO:0000313" key="1">
    <source>
        <dbReference type="EMBL" id="RXI38207.1"/>
    </source>
</evidence>
<dbReference type="Pfam" id="PF14281">
    <property type="entry name" value="PDDEXK_4"/>
    <property type="match status" value="1"/>
</dbReference>
<name>A0A6M8NJR0_9BACT</name>
<gene>
    <name evidence="1" type="ORF">CP963_11635</name>
</gene>
<organism evidence="1 2">
    <name type="scientific">Arcobacter cloacae</name>
    <dbReference type="NCBI Taxonomy" id="1054034"/>
    <lineage>
        <taxon>Bacteria</taxon>
        <taxon>Pseudomonadati</taxon>
        <taxon>Campylobacterota</taxon>
        <taxon>Epsilonproteobacteria</taxon>
        <taxon>Campylobacterales</taxon>
        <taxon>Arcobacteraceae</taxon>
        <taxon>Arcobacter</taxon>
    </lineage>
</organism>
<comment type="caution">
    <text evidence="1">The sequence shown here is derived from an EMBL/GenBank/DDBJ whole genome shotgun (WGS) entry which is preliminary data.</text>
</comment>
<dbReference type="RefSeq" id="WP_129014351.1">
    <property type="nucleotide sequence ID" value="NZ_CBCSEI010000020.1"/>
</dbReference>
<proteinExistence type="predicted"/>
<keyword evidence="2" id="KW-1185">Reference proteome</keyword>
<dbReference type="Proteomes" id="UP000290378">
    <property type="component" value="Unassembled WGS sequence"/>
</dbReference>
<dbReference type="EMBL" id="NXII01000021">
    <property type="protein sequence ID" value="RXI38207.1"/>
    <property type="molecule type" value="Genomic_DNA"/>
</dbReference>
<dbReference type="InterPro" id="IPR029470">
    <property type="entry name" value="PDDEXK_4"/>
</dbReference>
<reference evidence="1 2" key="1">
    <citation type="submission" date="2017-09" db="EMBL/GenBank/DDBJ databases">
        <title>Genomics of the genus Arcobacter.</title>
        <authorList>
            <person name="Perez-Cataluna A."/>
            <person name="Figueras M.J."/>
            <person name="Salas-Masso N."/>
        </authorList>
    </citation>
    <scope>NUCLEOTIDE SEQUENCE [LARGE SCALE GENOMIC DNA]</scope>
    <source>
        <strain evidence="1 2">CECT 7834</strain>
    </source>
</reference>
<accession>A0A6M8NJR0</accession>
<evidence type="ECO:0000313" key="2">
    <source>
        <dbReference type="Proteomes" id="UP000290378"/>
    </source>
</evidence>
<sequence>MSISIRKQRIMLNKFNKIFSLHKKEQAKEGGTFNICSLLRKTNDEVNLHSKLIYELINPCGSHAQGNKFFKLFITEALELDLDDIDNNKNIVNREDLTDVNRRIDFTIETSKYLIGIEMKIDAGDQDKQLSDYMKELNRRNTKYKQKKEIKLFYLTKFGDMPSEQSLGSLNKDDICLLSFSLDIEWWLSECIKKTNITKLQESIKQYQEIIHRITGQLPKEINNKMDELIKDKNDIETLHVMTQNYTRLWAKKEVDFWNELYNRVSKMTINKKVNKDNNSLEIDLFSDKEFDYKYDIAYEDKIAKIVEKRHHNHYSSFGLFVNIKYKKHIFKIELYQRDNDYMYLEISLIGSRQANKTKDNKILTSLLEKYGYLGHYTKYKHIEYPELYFYAKDVTEPTFELFDDEKFSFYLTEYTKEIKKAIQLIEDNKAEIIP</sequence>
<dbReference type="AlphaFoldDB" id="A0A6M8NJR0"/>